<dbReference type="EMBL" id="AVPG01000022">
    <property type="protein sequence ID" value="KGX85484.1"/>
    <property type="molecule type" value="Genomic_DNA"/>
</dbReference>
<feature type="transmembrane region" description="Helical" evidence="6">
    <location>
        <begin position="123"/>
        <end position="143"/>
    </location>
</feature>
<dbReference type="OrthoDB" id="9775950at2"/>
<evidence type="ECO:0000256" key="1">
    <source>
        <dbReference type="ARBA" id="ARBA00004651"/>
    </source>
</evidence>
<name>A0A0A5G0A0_9BACI</name>
<feature type="transmembrane region" description="Helical" evidence="6">
    <location>
        <begin position="52"/>
        <end position="73"/>
    </location>
</feature>
<protein>
    <submittedName>
        <fullName evidence="7">Low temperature requirement B protein</fullName>
    </submittedName>
</protein>
<reference evidence="7 8" key="1">
    <citation type="submission" date="2013-08" db="EMBL/GenBank/DDBJ databases">
        <authorList>
            <person name="Huang J."/>
            <person name="Wang G."/>
        </authorList>
    </citation>
    <scope>NUCLEOTIDE SEQUENCE [LARGE SCALE GENOMIC DNA]</scope>
    <source>
        <strain evidence="7 8">JSM 072002</strain>
    </source>
</reference>
<keyword evidence="4 6" id="KW-1133">Transmembrane helix</keyword>
<dbReference type="eggNOG" id="COG2244">
    <property type="taxonomic scope" value="Bacteria"/>
</dbReference>
<keyword evidence="2" id="KW-1003">Cell membrane</keyword>
<dbReference type="CDD" id="cd13124">
    <property type="entry name" value="MATE_SpoVB_like"/>
    <property type="match status" value="1"/>
</dbReference>
<evidence type="ECO:0000256" key="4">
    <source>
        <dbReference type="ARBA" id="ARBA00022989"/>
    </source>
</evidence>
<feature type="transmembrane region" description="Helical" evidence="6">
    <location>
        <begin position="85"/>
        <end position="111"/>
    </location>
</feature>
<feature type="transmembrane region" description="Helical" evidence="6">
    <location>
        <begin position="479"/>
        <end position="499"/>
    </location>
</feature>
<dbReference type="InterPro" id="IPR002797">
    <property type="entry name" value="Polysacc_synth"/>
</dbReference>
<feature type="transmembrane region" description="Helical" evidence="6">
    <location>
        <begin position="410"/>
        <end position="433"/>
    </location>
</feature>
<keyword evidence="8" id="KW-1185">Reference proteome</keyword>
<dbReference type="PIRSF" id="PIRSF038958">
    <property type="entry name" value="PG_synth_SpoVB"/>
    <property type="match status" value="1"/>
</dbReference>
<evidence type="ECO:0000313" key="8">
    <source>
        <dbReference type="Proteomes" id="UP000030401"/>
    </source>
</evidence>
<evidence type="ECO:0000256" key="2">
    <source>
        <dbReference type="ARBA" id="ARBA00022475"/>
    </source>
</evidence>
<dbReference type="InterPro" id="IPR024923">
    <property type="entry name" value="PG_synth_SpoVB"/>
</dbReference>
<keyword evidence="3 6" id="KW-0812">Transmembrane</keyword>
<feature type="transmembrane region" description="Helical" evidence="6">
    <location>
        <begin position="188"/>
        <end position="209"/>
    </location>
</feature>
<evidence type="ECO:0000256" key="6">
    <source>
        <dbReference type="SAM" id="Phobius"/>
    </source>
</evidence>
<dbReference type="Pfam" id="PF01943">
    <property type="entry name" value="Polysacc_synt"/>
    <property type="match status" value="1"/>
</dbReference>
<dbReference type="RefSeq" id="WP_036835461.1">
    <property type="nucleotide sequence ID" value="NZ_AVPG01000022.1"/>
</dbReference>
<feature type="transmembrane region" description="Helical" evidence="6">
    <location>
        <begin position="324"/>
        <end position="343"/>
    </location>
</feature>
<organism evidence="7 8">
    <name type="scientific">Pontibacillus litoralis JSM 072002</name>
    <dbReference type="NCBI Taxonomy" id="1385512"/>
    <lineage>
        <taxon>Bacteria</taxon>
        <taxon>Bacillati</taxon>
        <taxon>Bacillota</taxon>
        <taxon>Bacilli</taxon>
        <taxon>Bacillales</taxon>
        <taxon>Bacillaceae</taxon>
        <taxon>Pontibacillus</taxon>
    </lineage>
</organism>
<feature type="transmembrane region" description="Helical" evidence="6">
    <location>
        <begin position="230"/>
        <end position="250"/>
    </location>
</feature>
<gene>
    <name evidence="7" type="ORF">N784_09015</name>
</gene>
<dbReference type="AlphaFoldDB" id="A0A0A5G0A0"/>
<accession>A0A0A5G0A0</accession>
<keyword evidence="5 6" id="KW-0472">Membrane</keyword>
<feature type="transmembrane region" description="Helical" evidence="6">
    <location>
        <begin position="385"/>
        <end position="404"/>
    </location>
</feature>
<dbReference type="Proteomes" id="UP000030401">
    <property type="component" value="Unassembled WGS sequence"/>
</dbReference>
<dbReference type="InterPro" id="IPR050833">
    <property type="entry name" value="Poly_Biosynth_Transport"/>
</dbReference>
<evidence type="ECO:0000313" key="7">
    <source>
        <dbReference type="EMBL" id="KGX85484.1"/>
    </source>
</evidence>
<sequence length="525" mass="57333">MEHNASQKNFFKGALLLTLAGLISKILSAGYRIPLQNIAGDVGFYIYQQVYPFLGMAWVISIYGFPVAISTLVAQRRSLSIRGFFMPVFFLLLSISVLFFAVCYIGAPFIAHVMGDDNLVMPLRVAASVFLFLPFTSLLRGVFQGLNDMGPTAYSQMLEQFVRVLIIIVGTVYFVRSGYSLYHVGAGAAVGSVIGAIVATVYLSYVAWVRIPARISHADKQVSFVYTAKIVIVVGLFICINYMMLLFIQLGDALTMVASLERLGMEFVEAQKWKGIFDRGYPLIQLGTVIGSSLALSLVPSITKQRLENKEQEVYNDAYRAMRFSFIFASAATIGLIIVLPSVNKLFFDSQDGTMALQLLALVILFGSVALTSSSLLQGIGKVKTPAIMVVIGFVLKIALNSWLVSVYGIYGGAVASVLAILAVCIGNSIALYKEIGVNVLTTVPWKQLIASLCAMGIAVVVGEWGYEQLFTVQSRLDYVGYTLVNVVLGMGVFLLMLLRTGIFAEKDLEGVPLGEKLMLMAKRR</sequence>
<dbReference type="PANTHER" id="PTHR30250:SF29">
    <property type="entry name" value="POLYSACCHARIDE BIOSYNTHESIS PROTEIN C-TERMINAL DOMAIN-CONTAINING PROTEIN"/>
    <property type="match status" value="1"/>
</dbReference>
<dbReference type="GO" id="GO:0005886">
    <property type="term" value="C:plasma membrane"/>
    <property type="evidence" value="ECO:0007669"/>
    <property type="project" value="UniProtKB-SubCell"/>
</dbReference>
<feature type="transmembrane region" description="Helical" evidence="6">
    <location>
        <begin position="355"/>
        <end position="373"/>
    </location>
</feature>
<dbReference type="STRING" id="1385512.N784_09015"/>
<evidence type="ECO:0000256" key="3">
    <source>
        <dbReference type="ARBA" id="ARBA00022692"/>
    </source>
</evidence>
<comment type="caution">
    <text evidence="7">The sequence shown here is derived from an EMBL/GenBank/DDBJ whole genome shotgun (WGS) entry which is preliminary data.</text>
</comment>
<comment type="subcellular location">
    <subcellularLocation>
        <location evidence="1">Cell membrane</location>
        <topology evidence="1">Multi-pass membrane protein</topology>
    </subcellularLocation>
</comment>
<feature type="transmembrane region" description="Helical" evidence="6">
    <location>
        <begin position="445"/>
        <end position="467"/>
    </location>
</feature>
<feature type="transmembrane region" description="Helical" evidence="6">
    <location>
        <begin position="283"/>
        <end position="303"/>
    </location>
</feature>
<proteinExistence type="predicted"/>
<evidence type="ECO:0000256" key="5">
    <source>
        <dbReference type="ARBA" id="ARBA00023136"/>
    </source>
</evidence>
<dbReference type="PANTHER" id="PTHR30250">
    <property type="entry name" value="PST FAMILY PREDICTED COLANIC ACID TRANSPORTER"/>
    <property type="match status" value="1"/>
</dbReference>
<feature type="transmembrane region" description="Helical" evidence="6">
    <location>
        <begin position="164"/>
        <end position="182"/>
    </location>
</feature>